<keyword evidence="7" id="KW-0547">Nucleotide-binding</keyword>
<evidence type="ECO:0000256" key="8">
    <source>
        <dbReference type="ARBA" id="ARBA00022840"/>
    </source>
</evidence>
<evidence type="ECO:0000256" key="6">
    <source>
        <dbReference type="ARBA" id="ARBA00022723"/>
    </source>
</evidence>
<comment type="similarity">
    <text evidence="2">Belongs to the TsaE family.</text>
</comment>
<keyword evidence="9" id="KW-0460">Magnesium</keyword>
<reference evidence="11" key="1">
    <citation type="submission" date="2021-03" db="EMBL/GenBank/DDBJ databases">
        <title>Alkalibacter marinus sp. nov., isolated from tidal flat sediment.</title>
        <authorList>
            <person name="Namirimu T."/>
            <person name="Yang J.-A."/>
            <person name="Yang S.-H."/>
            <person name="Kim Y.-J."/>
            <person name="Kwon K.K."/>
        </authorList>
    </citation>
    <scope>NUCLEOTIDE SEQUENCE</scope>
    <source>
        <strain evidence="11">ES005</strain>
    </source>
</reference>
<dbReference type="GO" id="GO:0046872">
    <property type="term" value="F:metal ion binding"/>
    <property type="evidence" value="ECO:0007669"/>
    <property type="project" value="UniProtKB-KW"/>
</dbReference>
<dbReference type="EMBL" id="CP071444">
    <property type="protein sequence ID" value="QSX08009.1"/>
    <property type="molecule type" value="Genomic_DNA"/>
</dbReference>
<evidence type="ECO:0000256" key="2">
    <source>
        <dbReference type="ARBA" id="ARBA00007599"/>
    </source>
</evidence>
<dbReference type="InterPro" id="IPR003442">
    <property type="entry name" value="T6A_TsaE"/>
</dbReference>
<keyword evidence="4" id="KW-0963">Cytoplasm</keyword>
<dbReference type="Pfam" id="PF02367">
    <property type="entry name" value="TsaE"/>
    <property type="match status" value="1"/>
</dbReference>
<dbReference type="PANTHER" id="PTHR33540">
    <property type="entry name" value="TRNA THREONYLCARBAMOYLADENOSINE BIOSYNTHESIS PROTEIN TSAE"/>
    <property type="match status" value="1"/>
</dbReference>
<dbReference type="GO" id="GO:0005737">
    <property type="term" value="C:cytoplasm"/>
    <property type="evidence" value="ECO:0007669"/>
    <property type="project" value="UniProtKB-SubCell"/>
</dbReference>
<keyword evidence="12" id="KW-1185">Reference proteome</keyword>
<dbReference type="PANTHER" id="PTHR33540:SF2">
    <property type="entry name" value="TRNA THREONYLCARBAMOYLADENOSINE BIOSYNTHESIS PROTEIN TSAE"/>
    <property type="match status" value="1"/>
</dbReference>
<evidence type="ECO:0000256" key="9">
    <source>
        <dbReference type="ARBA" id="ARBA00022842"/>
    </source>
</evidence>
<evidence type="ECO:0000256" key="4">
    <source>
        <dbReference type="ARBA" id="ARBA00022490"/>
    </source>
</evidence>
<comment type="subcellular location">
    <subcellularLocation>
        <location evidence="1">Cytoplasm</location>
    </subcellularLocation>
</comment>
<accession>A0A974XDU2</accession>
<dbReference type="InterPro" id="IPR027417">
    <property type="entry name" value="P-loop_NTPase"/>
</dbReference>
<evidence type="ECO:0000256" key="5">
    <source>
        <dbReference type="ARBA" id="ARBA00022694"/>
    </source>
</evidence>
<evidence type="ECO:0000256" key="3">
    <source>
        <dbReference type="ARBA" id="ARBA00019010"/>
    </source>
</evidence>
<organism evidence="11 12">
    <name type="scientific">Alkalibacter rhizosphaerae</name>
    <dbReference type="NCBI Taxonomy" id="2815577"/>
    <lineage>
        <taxon>Bacteria</taxon>
        <taxon>Bacillati</taxon>
        <taxon>Bacillota</taxon>
        <taxon>Clostridia</taxon>
        <taxon>Eubacteriales</taxon>
        <taxon>Eubacteriaceae</taxon>
        <taxon>Alkalibacter</taxon>
    </lineage>
</organism>
<dbReference type="Gene3D" id="3.40.50.300">
    <property type="entry name" value="P-loop containing nucleotide triphosphate hydrolases"/>
    <property type="match status" value="1"/>
</dbReference>
<dbReference type="KEGG" id="alka:J0B03_09375"/>
<name>A0A974XDU2_9FIRM</name>
<dbReference type="GO" id="GO:0002949">
    <property type="term" value="P:tRNA threonylcarbamoyladenosine modification"/>
    <property type="evidence" value="ECO:0007669"/>
    <property type="project" value="InterPro"/>
</dbReference>
<keyword evidence="5" id="KW-0819">tRNA processing</keyword>
<dbReference type="SUPFAM" id="SSF52540">
    <property type="entry name" value="P-loop containing nucleoside triphosphate hydrolases"/>
    <property type="match status" value="1"/>
</dbReference>
<dbReference type="GO" id="GO:0005524">
    <property type="term" value="F:ATP binding"/>
    <property type="evidence" value="ECO:0007669"/>
    <property type="project" value="UniProtKB-KW"/>
</dbReference>
<evidence type="ECO:0000313" key="11">
    <source>
        <dbReference type="EMBL" id="QSX08009.1"/>
    </source>
</evidence>
<dbReference type="RefSeq" id="WP_207299351.1">
    <property type="nucleotide sequence ID" value="NZ_CP071444.1"/>
</dbReference>
<keyword evidence="6" id="KW-0479">Metal-binding</keyword>
<evidence type="ECO:0000256" key="10">
    <source>
        <dbReference type="ARBA" id="ARBA00032441"/>
    </source>
</evidence>
<dbReference type="Proteomes" id="UP000663499">
    <property type="component" value="Chromosome"/>
</dbReference>
<dbReference type="NCBIfam" id="TIGR00150">
    <property type="entry name" value="T6A_YjeE"/>
    <property type="match status" value="1"/>
</dbReference>
<sequence length="160" mass="17802">MSRGRREIKTFQVEETQTLGRLIGEAAQPGWIVCLEGPMGGGKTALSQGILKGFGVTGYITSPTFSIVHTYETNRGKIHHFDVYRLSGMDELLDIGFEDYLKDGIVVMEWASIVRDELDGTILDVTLELGDDPQERTILLEGEESLLEGLHLDKGWEKTC</sequence>
<evidence type="ECO:0000256" key="1">
    <source>
        <dbReference type="ARBA" id="ARBA00004496"/>
    </source>
</evidence>
<gene>
    <name evidence="11" type="primary">tsaE</name>
    <name evidence="11" type="ORF">J0B03_09375</name>
</gene>
<proteinExistence type="inferred from homology"/>
<protein>
    <recommendedName>
        <fullName evidence="3">tRNA threonylcarbamoyladenosine biosynthesis protein TsaE</fullName>
    </recommendedName>
    <alternativeName>
        <fullName evidence="10">t(6)A37 threonylcarbamoyladenosine biosynthesis protein TsaE</fullName>
    </alternativeName>
</protein>
<dbReference type="AlphaFoldDB" id="A0A974XDU2"/>
<evidence type="ECO:0000256" key="7">
    <source>
        <dbReference type="ARBA" id="ARBA00022741"/>
    </source>
</evidence>
<keyword evidence="8" id="KW-0067">ATP-binding</keyword>
<evidence type="ECO:0000313" key="12">
    <source>
        <dbReference type="Proteomes" id="UP000663499"/>
    </source>
</evidence>